<comment type="similarity">
    <text evidence="2">Belongs to the archaeal/bacterial/fungal opsin family.</text>
</comment>
<feature type="transmembrane region" description="Helical" evidence="7">
    <location>
        <begin position="158"/>
        <end position="182"/>
    </location>
</feature>
<dbReference type="eggNOG" id="ENOG502QZWT">
    <property type="taxonomic scope" value="Eukaryota"/>
</dbReference>
<keyword evidence="5 7" id="KW-0472">Membrane</keyword>
<organism evidence="8 9">
    <name type="scientific">Kazachstania africana (strain ATCC 22294 / BCRC 22015 / CBS 2517 / CECT 1963 / NBRC 1671 / NRRL Y-8276)</name>
    <name type="common">Yeast</name>
    <name type="synonym">Kluyveromyces africanus</name>
    <dbReference type="NCBI Taxonomy" id="1071382"/>
    <lineage>
        <taxon>Eukaryota</taxon>
        <taxon>Fungi</taxon>
        <taxon>Dikarya</taxon>
        <taxon>Ascomycota</taxon>
        <taxon>Saccharomycotina</taxon>
        <taxon>Saccharomycetes</taxon>
        <taxon>Saccharomycetales</taxon>
        <taxon>Saccharomycetaceae</taxon>
        <taxon>Kazachstania</taxon>
    </lineage>
</organism>
<reference evidence="8 9" key="1">
    <citation type="journal article" date="2011" name="Proc. Natl. Acad. Sci. U.S.A.">
        <title>Evolutionary erosion of yeast sex chromosomes by mating-type switching accidents.</title>
        <authorList>
            <person name="Gordon J.L."/>
            <person name="Armisen D."/>
            <person name="Proux-Wera E."/>
            <person name="Oheigeartaigh S.S."/>
            <person name="Byrne K.P."/>
            <person name="Wolfe K.H."/>
        </authorList>
    </citation>
    <scope>NUCLEOTIDE SEQUENCE [LARGE SCALE GENOMIC DNA]</scope>
    <source>
        <strain evidence="9">ATCC 22294 / BCRC 22015 / CBS 2517 / CECT 1963 / NBRC 1671 / NRRL Y-8276</strain>
    </source>
</reference>
<dbReference type="CDD" id="cd15239">
    <property type="entry name" value="7tm_YRO2_fungal-like"/>
    <property type="match status" value="1"/>
</dbReference>
<feature type="transmembrane region" description="Helical" evidence="7">
    <location>
        <begin position="218"/>
        <end position="240"/>
    </location>
</feature>
<evidence type="ECO:0000313" key="9">
    <source>
        <dbReference type="Proteomes" id="UP000005220"/>
    </source>
</evidence>
<dbReference type="PANTHER" id="PTHR28286">
    <property type="match status" value="1"/>
</dbReference>
<feature type="region of interest" description="Disordered" evidence="6">
    <location>
        <begin position="291"/>
        <end position="318"/>
    </location>
</feature>
<dbReference type="GO" id="GO:0005886">
    <property type="term" value="C:plasma membrane"/>
    <property type="evidence" value="ECO:0007669"/>
    <property type="project" value="TreeGrafter"/>
</dbReference>
<evidence type="ECO:0000256" key="7">
    <source>
        <dbReference type="SAM" id="Phobius"/>
    </source>
</evidence>
<evidence type="ECO:0000256" key="1">
    <source>
        <dbReference type="ARBA" id="ARBA00004141"/>
    </source>
</evidence>
<evidence type="ECO:0000256" key="2">
    <source>
        <dbReference type="ARBA" id="ARBA00008130"/>
    </source>
</evidence>
<dbReference type="AlphaFoldDB" id="H2AQK5"/>
<keyword evidence="4 7" id="KW-1133">Transmembrane helix</keyword>
<feature type="compositionally biased region" description="Acidic residues" evidence="6">
    <location>
        <begin position="294"/>
        <end position="303"/>
    </location>
</feature>
<feature type="transmembrane region" description="Helical" evidence="7">
    <location>
        <begin position="252"/>
        <end position="272"/>
    </location>
</feature>
<sequence>MTSTVPNFFQRAGNHALNANPPTGLDMHLTKRGSDWLWAVFSVFGVLLVIYTILFFVAELKNAKRMTRYALAAPFIITLFEFFGYFIYASNLGWTGIQAEFNNVKVDPSITGEHPGVRQIFYAKYIAWFLSWPSLLYLIELVGISTTSESNDISAMDLIHSLLVQIIGTEFWIVSLLIGALMHSSYKWGPFVFGVVTMLIMQFLFIKRQIFDLKVRGFTACMYITANIVVWLYFICWGLADAGNKIQNDGEAVFYGVLDICLFVVLPAYLLFIEMRYGKVPFFSLKKDSFNRDEENEENEDDFVKESAPNSIRASGETAVPDIAARAAQETEQVEAQS</sequence>
<dbReference type="InParanoid" id="H2AQK5"/>
<dbReference type="GeneID" id="13883115"/>
<dbReference type="FunFam" id="1.20.1070.10:FF:000160">
    <property type="entry name" value="Related to Opsin-1"/>
    <property type="match status" value="1"/>
</dbReference>
<dbReference type="GO" id="GO:0005783">
    <property type="term" value="C:endoplasmic reticulum"/>
    <property type="evidence" value="ECO:0007669"/>
    <property type="project" value="TreeGrafter"/>
</dbReference>
<dbReference type="Proteomes" id="UP000005220">
    <property type="component" value="Chromosome 2"/>
</dbReference>
<evidence type="ECO:0008006" key="10">
    <source>
        <dbReference type="Google" id="ProtNLM"/>
    </source>
</evidence>
<protein>
    <recommendedName>
        <fullName evidence="10">30 kDa heat shock protein</fullName>
    </recommendedName>
</protein>
<dbReference type="FunCoup" id="H2AQK5">
    <property type="interactions" value="81"/>
</dbReference>
<dbReference type="Pfam" id="PF01036">
    <property type="entry name" value="Bac_rhodopsin"/>
    <property type="match status" value="1"/>
</dbReference>
<dbReference type="EMBL" id="HE650822">
    <property type="protein sequence ID" value="CCF56655.1"/>
    <property type="molecule type" value="Genomic_DNA"/>
</dbReference>
<dbReference type="RefSeq" id="XP_003955790.1">
    <property type="nucleotide sequence ID" value="XM_003955741.1"/>
</dbReference>
<feature type="transmembrane region" description="Helical" evidence="7">
    <location>
        <begin position="188"/>
        <end position="206"/>
    </location>
</feature>
<keyword evidence="9" id="KW-1185">Reference proteome</keyword>
<dbReference type="HOGENOM" id="CLU_054785_1_1_1"/>
<keyword evidence="3 7" id="KW-0812">Transmembrane</keyword>
<gene>
    <name evidence="8" type="primary">KAFR0B03580</name>
    <name evidence="8" type="ORF">KAFR_0B03580</name>
</gene>
<evidence type="ECO:0000256" key="5">
    <source>
        <dbReference type="ARBA" id="ARBA00023136"/>
    </source>
</evidence>
<evidence type="ECO:0000256" key="3">
    <source>
        <dbReference type="ARBA" id="ARBA00022692"/>
    </source>
</evidence>
<dbReference type="InterPro" id="IPR043476">
    <property type="entry name" value="Yro2-like_7TM"/>
</dbReference>
<evidence type="ECO:0000256" key="6">
    <source>
        <dbReference type="SAM" id="MobiDB-lite"/>
    </source>
</evidence>
<feature type="transmembrane region" description="Helical" evidence="7">
    <location>
        <begin position="69"/>
        <end position="88"/>
    </location>
</feature>
<feature type="transmembrane region" description="Helical" evidence="7">
    <location>
        <begin position="125"/>
        <end position="146"/>
    </location>
</feature>
<name>H2AQK5_KAZAF</name>
<dbReference type="KEGG" id="kaf:KAFR_0B03580"/>
<feature type="transmembrane region" description="Helical" evidence="7">
    <location>
        <begin position="36"/>
        <end position="57"/>
    </location>
</feature>
<comment type="subcellular location">
    <subcellularLocation>
        <location evidence="1">Membrane</location>
        <topology evidence="1">Multi-pass membrane protein</topology>
    </subcellularLocation>
</comment>
<dbReference type="SMART" id="SM01021">
    <property type="entry name" value="Bac_rhodopsin"/>
    <property type="match status" value="1"/>
</dbReference>
<dbReference type="SUPFAM" id="SSF81321">
    <property type="entry name" value="Family A G protein-coupled receptor-like"/>
    <property type="match status" value="1"/>
</dbReference>
<dbReference type="InterPro" id="IPR001425">
    <property type="entry name" value="Arc/bac/fun_rhodopsins"/>
</dbReference>
<dbReference type="PANTHER" id="PTHR28286:SF1">
    <property type="entry name" value="30 KDA HEAT SHOCK PROTEIN-RELATED"/>
    <property type="match status" value="1"/>
</dbReference>
<evidence type="ECO:0000256" key="4">
    <source>
        <dbReference type="ARBA" id="ARBA00022989"/>
    </source>
</evidence>
<dbReference type="OrthoDB" id="536545at2759"/>
<evidence type="ECO:0000313" key="8">
    <source>
        <dbReference type="EMBL" id="CCF56655.1"/>
    </source>
</evidence>
<dbReference type="Gene3D" id="1.20.1070.10">
    <property type="entry name" value="Rhodopsin 7-helix transmembrane proteins"/>
    <property type="match status" value="1"/>
</dbReference>
<proteinExistence type="inferred from homology"/>
<accession>H2AQK5</accession>